<dbReference type="InterPro" id="IPR011009">
    <property type="entry name" value="Kinase-like_dom_sf"/>
</dbReference>
<sequence>MHLASRVFALHRQLLWCLYGWRRVNMSLLLWLITKTGSFDHIYKSPLSCLKGPIPINIVKQVAESVLHGLVYLHTECGVIH</sequence>
<evidence type="ECO:0000313" key="2">
    <source>
        <dbReference type="Proteomes" id="UP000297245"/>
    </source>
</evidence>
<proteinExistence type="predicted"/>
<reference evidence="1 2" key="1">
    <citation type="journal article" date="2019" name="Nat. Ecol. Evol.">
        <title>Megaphylogeny resolves global patterns of mushroom evolution.</title>
        <authorList>
            <person name="Varga T."/>
            <person name="Krizsan K."/>
            <person name="Foldi C."/>
            <person name="Dima B."/>
            <person name="Sanchez-Garcia M."/>
            <person name="Sanchez-Ramirez S."/>
            <person name="Szollosi G.J."/>
            <person name="Szarkandi J.G."/>
            <person name="Papp V."/>
            <person name="Albert L."/>
            <person name="Andreopoulos W."/>
            <person name="Angelini C."/>
            <person name="Antonin V."/>
            <person name="Barry K.W."/>
            <person name="Bougher N.L."/>
            <person name="Buchanan P."/>
            <person name="Buyck B."/>
            <person name="Bense V."/>
            <person name="Catcheside P."/>
            <person name="Chovatia M."/>
            <person name="Cooper J."/>
            <person name="Damon W."/>
            <person name="Desjardin D."/>
            <person name="Finy P."/>
            <person name="Geml J."/>
            <person name="Haridas S."/>
            <person name="Hughes K."/>
            <person name="Justo A."/>
            <person name="Karasinski D."/>
            <person name="Kautmanova I."/>
            <person name="Kiss B."/>
            <person name="Kocsube S."/>
            <person name="Kotiranta H."/>
            <person name="LaButti K.M."/>
            <person name="Lechner B.E."/>
            <person name="Liimatainen K."/>
            <person name="Lipzen A."/>
            <person name="Lukacs Z."/>
            <person name="Mihaltcheva S."/>
            <person name="Morgado L.N."/>
            <person name="Niskanen T."/>
            <person name="Noordeloos M.E."/>
            <person name="Ohm R.A."/>
            <person name="Ortiz-Santana B."/>
            <person name="Ovrebo C."/>
            <person name="Racz N."/>
            <person name="Riley R."/>
            <person name="Savchenko A."/>
            <person name="Shiryaev A."/>
            <person name="Soop K."/>
            <person name="Spirin V."/>
            <person name="Szebenyi C."/>
            <person name="Tomsovsky M."/>
            <person name="Tulloss R.E."/>
            <person name="Uehling J."/>
            <person name="Grigoriev I.V."/>
            <person name="Vagvolgyi C."/>
            <person name="Papp T."/>
            <person name="Martin F.M."/>
            <person name="Miettinen O."/>
            <person name="Hibbett D.S."/>
            <person name="Nagy L.G."/>
        </authorList>
    </citation>
    <scope>NUCLEOTIDE SEQUENCE [LARGE SCALE GENOMIC DNA]</scope>
    <source>
        <strain evidence="1 2">CBS 962.96</strain>
    </source>
</reference>
<dbReference type="EMBL" id="ML181168">
    <property type="protein sequence ID" value="THU76111.1"/>
    <property type="molecule type" value="Genomic_DNA"/>
</dbReference>
<evidence type="ECO:0000313" key="1">
    <source>
        <dbReference type="EMBL" id="THU76111.1"/>
    </source>
</evidence>
<organism evidence="1 2">
    <name type="scientific">Dendrothele bispora (strain CBS 962.96)</name>
    <dbReference type="NCBI Taxonomy" id="1314807"/>
    <lineage>
        <taxon>Eukaryota</taxon>
        <taxon>Fungi</taxon>
        <taxon>Dikarya</taxon>
        <taxon>Basidiomycota</taxon>
        <taxon>Agaricomycotina</taxon>
        <taxon>Agaricomycetes</taxon>
        <taxon>Agaricomycetidae</taxon>
        <taxon>Agaricales</taxon>
        <taxon>Agaricales incertae sedis</taxon>
        <taxon>Dendrothele</taxon>
    </lineage>
</organism>
<protein>
    <recommendedName>
        <fullName evidence="3">Protein kinase domain-containing protein</fullName>
    </recommendedName>
</protein>
<evidence type="ECO:0008006" key="3">
    <source>
        <dbReference type="Google" id="ProtNLM"/>
    </source>
</evidence>
<dbReference type="AlphaFoldDB" id="A0A4S8KL09"/>
<name>A0A4S8KL09_DENBC</name>
<keyword evidence="2" id="KW-1185">Reference proteome</keyword>
<dbReference type="OrthoDB" id="3127966at2759"/>
<dbReference type="SUPFAM" id="SSF56112">
    <property type="entry name" value="Protein kinase-like (PK-like)"/>
    <property type="match status" value="1"/>
</dbReference>
<dbReference type="Proteomes" id="UP000297245">
    <property type="component" value="Unassembled WGS sequence"/>
</dbReference>
<dbReference type="Gene3D" id="1.10.510.10">
    <property type="entry name" value="Transferase(Phosphotransferase) domain 1"/>
    <property type="match status" value="1"/>
</dbReference>
<gene>
    <name evidence="1" type="ORF">K435DRAFT_903567</name>
</gene>
<accession>A0A4S8KL09</accession>